<keyword evidence="2" id="KW-1185">Reference proteome</keyword>
<comment type="caution">
    <text evidence="1">The sequence shown here is derived from an EMBL/GenBank/DDBJ whole genome shotgun (WGS) entry which is preliminary data.</text>
</comment>
<organism evidence="1 2">
    <name type="scientific">Hymenochirus boettgeri</name>
    <name type="common">Congo dwarf clawed frog</name>
    <dbReference type="NCBI Taxonomy" id="247094"/>
    <lineage>
        <taxon>Eukaryota</taxon>
        <taxon>Metazoa</taxon>
        <taxon>Chordata</taxon>
        <taxon>Craniata</taxon>
        <taxon>Vertebrata</taxon>
        <taxon>Euteleostomi</taxon>
        <taxon>Amphibia</taxon>
        <taxon>Batrachia</taxon>
        <taxon>Anura</taxon>
        <taxon>Pipoidea</taxon>
        <taxon>Pipidae</taxon>
        <taxon>Pipinae</taxon>
        <taxon>Hymenochirus</taxon>
    </lineage>
</organism>
<gene>
    <name evidence="1" type="ORF">GDO86_013038</name>
</gene>
<name>A0A8T2ITM9_9PIPI</name>
<reference evidence="1" key="1">
    <citation type="thesis" date="2020" institute="ProQuest LLC" country="789 East Eisenhower Parkway, Ann Arbor, MI, USA">
        <title>Comparative Genomics and Chromosome Evolution.</title>
        <authorList>
            <person name="Mudd A.B."/>
        </authorList>
    </citation>
    <scope>NUCLEOTIDE SEQUENCE</scope>
    <source>
        <strain evidence="1">Female2</strain>
        <tissue evidence="1">Blood</tissue>
    </source>
</reference>
<proteinExistence type="predicted"/>
<sequence length="83" mass="9591">MASICLIYRKKNIFYFFVEILQGPQGHFYLHIWRFLSKLYSSKNVPLSVLKSNQKQHAPQFLGACSTVPALSEVVNRVQSLFN</sequence>
<accession>A0A8T2ITM9</accession>
<dbReference type="Proteomes" id="UP000812440">
    <property type="component" value="Chromosome 7"/>
</dbReference>
<dbReference type="EMBL" id="JAACNH010000008">
    <property type="protein sequence ID" value="KAG8434917.1"/>
    <property type="molecule type" value="Genomic_DNA"/>
</dbReference>
<evidence type="ECO:0000313" key="2">
    <source>
        <dbReference type="Proteomes" id="UP000812440"/>
    </source>
</evidence>
<protein>
    <submittedName>
        <fullName evidence="1">Uncharacterized protein</fullName>
    </submittedName>
</protein>
<evidence type="ECO:0000313" key="1">
    <source>
        <dbReference type="EMBL" id="KAG8434917.1"/>
    </source>
</evidence>
<dbReference type="AlphaFoldDB" id="A0A8T2ITM9"/>